<dbReference type="AlphaFoldDB" id="A0A7R9FST2"/>
<reference evidence="1" key="1">
    <citation type="submission" date="2020-11" db="EMBL/GenBank/DDBJ databases">
        <authorList>
            <person name="Tran Van P."/>
        </authorList>
    </citation>
    <scope>NUCLEOTIDE SEQUENCE</scope>
</reference>
<gene>
    <name evidence="1" type="ORF">DSTB1V02_LOCUS13475</name>
</gene>
<accession>A0A7R9FST2</accession>
<dbReference type="EMBL" id="CAJPEV010006508">
    <property type="protein sequence ID" value="CAG0904169.1"/>
    <property type="molecule type" value="Genomic_DNA"/>
</dbReference>
<keyword evidence="2" id="KW-1185">Reference proteome</keyword>
<proteinExistence type="predicted"/>
<organism evidence="1">
    <name type="scientific">Darwinula stevensoni</name>
    <dbReference type="NCBI Taxonomy" id="69355"/>
    <lineage>
        <taxon>Eukaryota</taxon>
        <taxon>Metazoa</taxon>
        <taxon>Ecdysozoa</taxon>
        <taxon>Arthropoda</taxon>
        <taxon>Crustacea</taxon>
        <taxon>Oligostraca</taxon>
        <taxon>Ostracoda</taxon>
        <taxon>Podocopa</taxon>
        <taxon>Podocopida</taxon>
        <taxon>Darwinulocopina</taxon>
        <taxon>Darwinuloidea</taxon>
        <taxon>Darwinulidae</taxon>
        <taxon>Darwinula</taxon>
    </lineage>
</organism>
<dbReference type="EMBL" id="LR906025">
    <property type="protein sequence ID" value="CAD7253728.1"/>
    <property type="molecule type" value="Genomic_DNA"/>
</dbReference>
<sequence>MMPVFYPPCLRSQEISMLGTTLGKCRYNMLGMQKILSLQHFFKEVPNQIPLQSCQEELEPQDGVFEADHFPMETMATHFSSKEGV</sequence>
<name>A0A7R9FST2_9CRUS</name>
<dbReference type="Proteomes" id="UP000677054">
    <property type="component" value="Unassembled WGS sequence"/>
</dbReference>
<evidence type="ECO:0000313" key="1">
    <source>
        <dbReference type="EMBL" id="CAD7253728.1"/>
    </source>
</evidence>
<evidence type="ECO:0000313" key="2">
    <source>
        <dbReference type="Proteomes" id="UP000677054"/>
    </source>
</evidence>
<protein>
    <submittedName>
        <fullName evidence="1">Uncharacterized protein</fullName>
    </submittedName>
</protein>